<comment type="similarity">
    <text evidence="4">Belongs to the ATP-dependent AMP-binding enzyme family.</text>
</comment>
<dbReference type="Pfam" id="PF00501">
    <property type="entry name" value="AMP-binding"/>
    <property type="match status" value="1"/>
</dbReference>
<keyword evidence="5" id="KW-0436">Ligase</keyword>
<dbReference type="PROSITE" id="PS00455">
    <property type="entry name" value="AMP_BINDING"/>
    <property type="match status" value="1"/>
</dbReference>
<dbReference type="Pfam" id="PF13193">
    <property type="entry name" value="AMP-binding_C"/>
    <property type="match status" value="1"/>
</dbReference>
<evidence type="ECO:0000256" key="1">
    <source>
        <dbReference type="ARBA" id="ARBA00001946"/>
    </source>
</evidence>
<gene>
    <name evidence="17" type="ORF">GJ654_03425</name>
</gene>
<keyword evidence="8" id="KW-0067">ATP-binding</keyword>
<protein>
    <recommendedName>
        <fullName evidence="13">Long-chain-fatty-acid--CoA ligase</fullName>
        <ecNumber evidence="12">6.2.1.3</ecNumber>
    </recommendedName>
    <alternativeName>
        <fullName evidence="14">Long-chain acyl-CoA synthetase</fullName>
    </alternativeName>
</protein>
<evidence type="ECO:0000256" key="12">
    <source>
        <dbReference type="ARBA" id="ARBA00026121"/>
    </source>
</evidence>
<dbReference type="InterPro" id="IPR020845">
    <property type="entry name" value="AMP-binding_CS"/>
</dbReference>
<comment type="caution">
    <text evidence="17">The sequence shown here is derived from an EMBL/GenBank/DDBJ whole genome shotgun (WGS) entry which is preliminary data.</text>
</comment>
<dbReference type="InterPro" id="IPR025110">
    <property type="entry name" value="AMP-bd_C"/>
</dbReference>
<keyword evidence="9" id="KW-0460">Magnesium</keyword>
<comment type="subcellular location">
    <subcellularLocation>
        <location evidence="2">Membrane</location>
        <topology evidence="2">Peripheral membrane protein</topology>
    </subcellularLocation>
</comment>
<accession>A0A6N8DLI3</accession>
<dbReference type="SUPFAM" id="SSF56801">
    <property type="entry name" value="Acetyl-CoA synthetase-like"/>
    <property type="match status" value="1"/>
</dbReference>
<evidence type="ECO:0000256" key="7">
    <source>
        <dbReference type="ARBA" id="ARBA00022832"/>
    </source>
</evidence>
<keyword evidence="6" id="KW-0547">Nucleotide-binding</keyword>
<dbReference type="EMBL" id="WNKS01000002">
    <property type="protein sequence ID" value="MTV30041.1"/>
    <property type="molecule type" value="Genomic_DNA"/>
</dbReference>
<name>A0A6N8DLI3_RHOAC</name>
<dbReference type="GO" id="GO:0016020">
    <property type="term" value="C:membrane"/>
    <property type="evidence" value="ECO:0007669"/>
    <property type="project" value="UniProtKB-SubCell"/>
</dbReference>
<dbReference type="PANTHER" id="PTHR43767">
    <property type="entry name" value="LONG-CHAIN-FATTY-ACID--COA LIGASE"/>
    <property type="match status" value="1"/>
</dbReference>
<evidence type="ECO:0000256" key="4">
    <source>
        <dbReference type="ARBA" id="ARBA00006432"/>
    </source>
</evidence>
<dbReference type="Gene3D" id="3.30.300.30">
    <property type="match status" value="1"/>
</dbReference>
<evidence type="ECO:0000259" key="16">
    <source>
        <dbReference type="Pfam" id="PF13193"/>
    </source>
</evidence>
<evidence type="ECO:0000256" key="10">
    <source>
        <dbReference type="ARBA" id="ARBA00023098"/>
    </source>
</evidence>
<evidence type="ECO:0000256" key="14">
    <source>
        <dbReference type="ARBA" id="ARBA00042773"/>
    </source>
</evidence>
<dbReference type="Proteomes" id="UP000439113">
    <property type="component" value="Unassembled WGS sequence"/>
</dbReference>
<evidence type="ECO:0000256" key="6">
    <source>
        <dbReference type="ARBA" id="ARBA00022741"/>
    </source>
</evidence>
<feature type="domain" description="AMP-binding enzyme C-terminal" evidence="16">
    <location>
        <begin position="470"/>
        <end position="544"/>
    </location>
</feature>
<dbReference type="GO" id="GO:0005524">
    <property type="term" value="F:ATP binding"/>
    <property type="evidence" value="ECO:0007669"/>
    <property type="project" value="UniProtKB-KW"/>
</dbReference>
<dbReference type="InterPro" id="IPR000873">
    <property type="entry name" value="AMP-dep_synth/lig_dom"/>
</dbReference>
<dbReference type="CDD" id="cd05936">
    <property type="entry name" value="FC-FACS_FadD_like"/>
    <property type="match status" value="1"/>
</dbReference>
<evidence type="ECO:0000256" key="2">
    <source>
        <dbReference type="ARBA" id="ARBA00004170"/>
    </source>
</evidence>
<evidence type="ECO:0000259" key="15">
    <source>
        <dbReference type="Pfam" id="PF00501"/>
    </source>
</evidence>
<dbReference type="InterPro" id="IPR042099">
    <property type="entry name" value="ANL_N_sf"/>
</dbReference>
<comment type="cofactor">
    <cofactor evidence="1">
        <name>Mg(2+)</name>
        <dbReference type="ChEBI" id="CHEBI:18420"/>
    </cofactor>
</comment>
<evidence type="ECO:0000256" key="9">
    <source>
        <dbReference type="ARBA" id="ARBA00022842"/>
    </source>
</evidence>
<evidence type="ECO:0000256" key="11">
    <source>
        <dbReference type="ARBA" id="ARBA00023136"/>
    </source>
</evidence>
<dbReference type="InterPro" id="IPR050237">
    <property type="entry name" value="ATP-dep_AMP-bd_enzyme"/>
</dbReference>
<evidence type="ECO:0000313" key="18">
    <source>
        <dbReference type="Proteomes" id="UP000439113"/>
    </source>
</evidence>
<reference evidence="17 18" key="1">
    <citation type="submission" date="2019-11" db="EMBL/GenBank/DDBJ databases">
        <title>Whole-genome sequence of a Rhodoblastus acidophilus DSM 142.</title>
        <authorList>
            <person name="Kyndt J.A."/>
            <person name="Meyer T.E."/>
        </authorList>
    </citation>
    <scope>NUCLEOTIDE SEQUENCE [LARGE SCALE GENOMIC DNA]</scope>
    <source>
        <strain evidence="17 18">DSM 142</strain>
    </source>
</reference>
<feature type="domain" description="AMP-dependent synthetase/ligase" evidence="15">
    <location>
        <begin position="29"/>
        <end position="419"/>
    </location>
</feature>
<dbReference type="EC" id="6.2.1.3" evidence="12"/>
<comment type="pathway">
    <text evidence="3">Lipid metabolism; fatty acid beta-oxidation.</text>
</comment>
<dbReference type="FunFam" id="3.30.300.30:FF:000006">
    <property type="entry name" value="Long-chain-fatty-acid--CoA ligase FadD"/>
    <property type="match status" value="1"/>
</dbReference>
<dbReference type="RefSeq" id="WP_264586112.1">
    <property type="nucleotide sequence ID" value="NZ_JAOQNR010000002.1"/>
</dbReference>
<keyword evidence="11" id="KW-0472">Membrane</keyword>
<dbReference type="FunFam" id="3.40.50.12780:FF:000003">
    <property type="entry name" value="Long-chain-fatty-acid--CoA ligase FadD"/>
    <property type="match status" value="1"/>
</dbReference>
<evidence type="ECO:0000256" key="3">
    <source>
        <dbReference type="ARBA" id="ARBA00005005"/>
    </source>
</evidence>
<dbReference type="PANTHER" id="PTHR43767:SF8">
    <property type="entry name" value="LONG-CHAIN-FATTY-ACID--COA LIGASE"/>
    <property type="match status" value="1"/>
</dbReference>
<evidence type="ECO:0000256" key="8">
    <source>
        <dbReference type="ARBA" id="ARBA00022840"/>
    </source>
</evidence>
<dbReference type="InterPro" id="IPR045851">
    <property type="entry name" value="AMP-bd_C_sf"/>
</dbReference>
<organism evidence="17 18">
    <name type="scientific">Rhodoblastus acidophilus</name>
    <name type="common">Rhodopseudomonas acidophila</name>
    <dbReference type="NCBI Taxonomy" id="1074"/>
    <lineage>
        <taxon>Bacteria</taxon>
        <taxon>Pseudomonadati</taxon>
        <taxon>Pseudomonadota</taxon>
        <taxon>Alphaproteobacteria</taxon>
        <taxon>Hyphomicrobiales</taxon>
        <taxon>Rhodoblastaceae</taxon>
        <taxon>Rhodoblastus</taxon>
    </lineage>
</organism>
<evidence type="ECO:0000313" key="17">
    <source>
        <dbReference type="EMBL" id="MTV30041.1"/>
    </source>
</evidence>
<proteinExistence type="inferred from homology"/>
<evidence type="ECO:0000256" key="13">
    <source>
        <dbReference type="ARBA" id="ARBA00039545"/>
    </source>
</evidence>
<dbReference type="Gene3D" id="3.40.50.12780">
    <property type="entry name" value="N-terminal domain of ligase-like"/>
    <property type="match status" value="1"/>
</dbReference>
<dbReference type="AlphaFoldDB" id="A0A6N8DLI3"/>
<keyword evidence="10" id="KW-0443">Lipid metabolism</keyword>
<dbReference type="GO" id="GO:0004467">
    <property type="term" value="F:long-chain fatty acid-CoA ligase activity"/>
    <property type="evidence" value="ECO:0007669"/>
    <property type="project" value="UniProtKB-EC"/>
</dbReference>
<evidence type="ECO:0000256" key="5">
    <source>
        <dbReference type="ARBA" id="ARBA00022598"/>
    </source>
</evidence>
<keyword evidence="7" id="KW-0276">Fatty acid metabolism</keyword>
<sequence>MERIWESRYPAGVDAHVDVRAFPSLRHMFEDSVARFPDNTAFISMGARLSYRRSRELAWNFGSWLQNVVKLPRGARVALMTPNLLTYPVALFGALSAGYVVVNCNPLYTSFELERQLQDSGAEALVVLENFAATAAKAIERTSVRAVAVARIGDLLGFPKGALANFVVKRVKRLIPPWEIPGAIPFMEALRLGARAPMQPPDLGPDDLAFLQYTGGTTGVPKGAELTHGSVIANIQQGYAWVRPFVEDGREVIVTPLPLYHIFALTVSCLLFMRIGAANLLIANPRDIKGMVKELARTKFTGISGVNTLFNALLKNEDFRRLDFSGMKISVAGGMALQKAVAEKWKAVTGRPLIEGYGLTECSPAALINPLDLRDFNGAAGLPMPHTDVSIRDDAGAEVAPGERGELCIKGPQLMRGYWNSPDETAEVFTSDGFLRTGDIATMDPQGFVHIVDRKKDMILVSGFNVYPGEIEDVVALHQGVEEVGAVGVADEQTGEAVKIVVVKRDEALCPDELVAHCRKYLVGYKIPRQIEFRGDLPKTNVGKILRRALREESAHPPPPPPPH</sequence>